<dbReference type="InterPro" id="IPR016186">
    <property type="entry name" value="C-type_lectin-like/link_sf"/>
</dbReference>
<reference evidence="1 2" key="1">
    <citation type="submission" date="2012-08" db="EMBL/GenBank/DDBJ databases">
        <authorList>
            <person name="Harkins D.M."/>
            <person name="Durkin A.S."/>
            <person name="Selengut J.D."/>
            <person name="Sanka R."/>
            <person name="DePew J."/>
            <person name="Purushe J."/>
            <person name="Matthias M.A."/>
            <person name="Vinetz J.M."/>
            <person name="Sutton G.G."/>
            <person name="Nelson W.C."/>
            <person name="Fouts D.E."/>
        </authorList>
    </citation>
    <scope>NUCLEOTIDE SEQUENCE [LARGE SCALE GENOMIC DNA]</scope>
    <source>
        <strain evidence="1 2">MMD4847</strain>
    </source>
</reference>
<dbReference type="EMBL" id="AHOM02000010">
    <property type="protein sequence ID" value="EJZ41135.1"/>
    <property type="molecule type" value="Genomic_DNA"/>
</dbReference>
<accession>A0ABN0H6J3</accession>
<dbReference type="Gene3D" id="3.10.100.10">
    <property type="entry name" value="Mannose-Binding Protein A, subunit A"/>
    <property type="match status" value="1"/>
</dbReference>
<comment type="caution">
    <text evidence="1">The sequence shown here is derived from an EMBL/GenBank/DDBJ whole genome shotgun (WGS) entry which is preliminary data.</text>
</comment>
<gene>
    <name evidence="1" type="ORF">LEP1GSC178_1445</name>
</gene>
<name>A0ABN0H6J3_9LEPT</name>
<sequence>MEVFLSKFLAKLNCMVFNRAVKFFIQLSLFFLILSSNACMSSKVCSDQDKNCSIQEQIYSLISAPQGIYLYATQTSYQGNLAAYGSTFENSLHNICTDNRIFASIINTSCMNVLPVVSTSTNALYNFTSLYSIPNNTSYPVRGARGGILASSWANIFSSLFMTMEQAGVTSQPFWTFSNSGGVYNSADNCINGTDTGATGGVGSPTDATNVWLLSGAPACSESHPIICLCY</sequence>
<proteinExistence type="predicted"/>
<evidence type="ECO:0008006" key="3">
    <source>
        <dbReference type="Google" id="ProtNLM"/>
    </source>
</evidence>
<evidence type="ECO:0000313" key="1">
    <source>
        <dbReference type="EMBL" id="EJZ41135.1"/>
    </source>
</evidence>
<dbReference type="Proteomes" id="UP000018720">
    <property type="component" value="Unassembled WGS sequence"/>
</dbReference>
<organism evidence="1 2">
    <name type="scientific">Leptospira licerasiae str. MMD4847</name>
    <dbReference type="NCBI Taxonomy" id="1049971"/>
    <lineage>
        <taxon>Bacteria</taxon>
        <taxon>Pseudomonadati</taxon>
        <taxon>Spirochaetota</taxon>
        <taxon>Spirochaetia</taxon>
        <taxon>Leptospirales</taxon>
        <taxon>Leptospiraceae</taxon>
        <taxon>Leptospira</taxon>
    </lineage>
</organism>
<keyword evidence="2" id="KW-1185">Reference proteome</keyword>
<evidence type="ECO:0000313" key="2">
    <source>
        <dbReference type="Proteomes" id="UP000018720"/>
    </source>
</evidence>
<protein>
    <recommendedName>
        <fullName evidence="3">DUF1554 domain-containing protein</fullName>
    </recommendedName>
</protein>